<accession>J7RTD1</accession>
<dbReference type="Proteomes" id="UP000000689">
    <property type="component" value="Chromosome 7"/>
</dbReference>
<dbReference type="GO" id="GO:0009277">
    <property type="term" value="C:fungal-type cell wall"/>
    <property type="evidence" value="ECO:0007669"/>
    <property type="project" value="TreeGrafter"/>
</dbReference>
<keyword evidence="1" id="KW-0732">Signal</keyword>
<dbReference type="GeneID" id="13926958"/>
<evidence type="ECO:0000313" key="2">
    <source>
        <dbReference type="EMBL" id="CCK73482.1"/>
    </source>
</evidence>
<dbReference type="eggNOG" id="ENOG502RYU4">
    <property type="taxonomic scope" value="Eukaryota"/>
</dbReference>
<proteinExistence type="predicted"/>
<evidence type="ECO:0000256" key="1">
    <source>
        <dbReference type="SAM" id="SignalP"/>
    </source>
</evidence>
<dbReference type="EMBL" id="HE580273">
    <property type="protein sequence ID" value="CCK73482.1"/>
    <property type="molecule type" value="Genomic_DNA"/>
</dbReference>
<feature type="signal peptide" evidence="1">
    <location>
        <begin position="1"/>
        <end position="22"/>
    </location>
</feature>
<feature type="chain" id="PRO_5003797303" evidence="1">
    <location>
        <begin position="23"/>
        <end position="122"/>
    </location>
</feature>
<dbReference type="OrthoDB" id="4069694at2759"/>
<dbReference type="InterPro" id="IPR050788">
    <property type="entry name" value="Yeast_SRP1/TIP1_CWP"/>
</dbReference>
<keyword evidence="3" id="KW-1185">Reference proteome</keyword>
<dbReference type="KEGG" id="ndi:NDAI_0G04990"/>
<reference evidence="2 3" key="1">
    <citation type="journal article" date="2011" name="Proc. Natl. Acad. Sci. U.S.A.">
        <title>Evolutionary erosion of yeast sex chromosomes by mating-type switching accidents.</title>
        <authorList>
            <person name="Gordon J.L."/>
            <person name="Armisen D."/>
            <person name="Proux-Wera E."/>
            <person name="Oheigeartaigh S.S."/>
            <person name="Byrne K.P."/>
            <person name="Wolfe K.H."/>
        </authorList>
    </citation>
    <scope>NUCLEOTIDE SEQUENCE [LARGE SCALE GENOMIC DNA]</scope>
    <source>
        <strain evidence="3">ATCC 10597 / BCRC 20456 / CBS 421 / NBRC 0211 / NRRL Y-12639</strain>
    </source>
</reference>
<sequence length="122" mass="12488">MNTKAAALLATLAIVAPSVASAAPASPSAGEVTELNVLLNDVKSNLNEYISLAFTPGSGVSLFNLPAGVLDVGLAIAGATDDSYTTLYSKVDFAGVDKMITKLPWYSSRIEPAIESAILGSN</sequence>
<dbReference type="PANTHER" id="PTHR31002">
    <property type="entry name" value="SERIPAUPERIN"/>
    <property type="match status" value="1"/>
</dbReference>
<name>J7RTD1_NAUDC</name>
<dbReference type="GO" id="GO:0031505">
    <property type="term" value="P:fungal-type cell wall organization"/>
    <property type="evidence" value="ECO:0007669"/>
    <property type="project" value="TreeGrafter"/>
</dbReference>
<dbReference type="HOGENOM" id="CLU_2038669_0_0_1"/>
<protein>
    <submittedName>
        <fullName evidence="2">Uncharacterized protein</fullName>
    </submittedName>
</protein>
<dbReference type="OMA" id="ATASSXX"/>
<dbReference type="PANTHER" id="PTHR31002:SF34">
    <property type="entry name" value="CELL WALL PROTEIN CWP1-RELATED"/>
    <property type="match status" value="1"/>
</dbReference>
<dbReference type="AlphaFoldDB" id="J7RTD1"/>
<dbReference type="GO" id="GO:0005199">
    <property type="term" value="F:structural constituent of cell wall"/>
    <property type="evidence" value="ECO:0007669"/>
    <property type="project" value="TreeGrafter"/>
</dbReference>
<dbReference type="GO" id="GO:0000324">
    <property type="term" value="C:fungal-type vacuole"/>
    <property type="evidence" value="ECO:0007669"/>
    <property type="project" value="TreeGrafter"/>
</dbReference>
<organism evidence="2 3">
    <name type="scientific">Naumovozyma dairenensis (strain ATCC 10597 / BCRC 20456 / CBS 421 / NBRC 0211 / NRRL Y-12639)</name>
    <name type="common">Saccharomyces dairenensis</name>
    <dbReference type="NCBI Taxonomy" id="1071378"/>
    <lineage>
        <taxon>Eukaryota</taxon>
        <taxon>Fungi</taxon>
        <taxon>Dikarya</taxon>
        <taxon>Ascomycota</taxon>
        <taxon>Saccharomycotina</taxon>
        <taxon>Saccharomycetes</taxon>
        <taxon>Saccharomycetales</taxon>
        <taxon>Saccharomycetaceae</taxon>
        <taxon>Naumovozyma</taxon>
    </lineage>
</organism>
<gene>
    <name evidence="2" type="primary">NDAI0G04990</name>
    <name evidence="2" type="ordered locus">NDAI_0G04990</name>
</gene>
<dbReference type="STRING" id="1071378.J7RTD1"/>
<dbReference type="InterPro" id="IPR000992">
    <property type="entry name" value="SRP1_TIP1"/>
</dbReference>
<dbReference type="Pfam" id="PF00660">
    <property type="entry name" value="SRP1_TIP1"/>
    <property type="match status" value="1"/>
</dbReference>
<evidence type="ECO:0000313" key="3">
    <source>
        <dbReference type="Proteomes" id="UP000000689"/>
    </source>
</evidence>
<dbReference type="RefSeq" id="XP_003980158.1">
    <property type="nucleotide sequence ID" value="XM_003980109.1"/>
</dbReference>